<organism evidence="7 8">
    <name type="scientific">Streptomyces millisiae</name>
    <dbReference type="NCBI Taxonomy" id="3075542"/>
    <lineage>
        <taxon>Bacteria</taxon>
        <taxon>Bacillati</taxon>
        <taxon>Actinomycetota</taxon>
        <taxon>Actinomycetes</taxon>
        <taxon>Kitasatosporales</taxon>
        <taxon>Streptomycetaceae</taxon>
        <taxon>Streptomyces</taxon>
    </lineage>
</organism>
<evidence type="ECO:0000256" key="5">
    <source>
        <dbReference type="SAM" id="MobiDB-lite"/>
    </source>
</evidence>
<sequence length="344" mass="35786">MSRAPDRGAPSAPPPAVVHMFPGQGDFSVAPLVRAVRAHPVVRAAAAEVFARIDEVSDGYGIPALGPALLGDRPPSGRELAAGPVGTPQVALFGASLTVHRALCAAGAAPERMVAVSFGEIAALTAAGVWSPADGTHIACRLSRYLLHCVGGMTLLAAGESEARRLIDTAGSRRTVVACVNDPDTTVLSGPSLELRQVERCAADRGVDAAPLRLSFTSHHPSLTAQAEGFTAAIRTLTPRPAHTMVHSAVHGGPYGKTDDLHQALADCLTRPARLPQVLAQATDAGPALLLEAGIGETLTRSARRVLSQRAGVRAHSPLADPDFPWDRPRRLPLTDAPRQGANT</sequence>
<dbReference type="InterPro" id="IPR016035">
    <property type="entry name" value="Acyl_Trfase/lysoPLipase"/>
</dbReference>
<dbReference type="InterPro" id="IPR014043">
    <property type="entry name" value="Acyl_transferase_dom"/>
</dbReference>
<protein>
    <recommendedName>
        <fullName evidence="1">[acyl-carrier-protein] S-malonyltransferase</fullName>
        <ecNumber evidence="1">2.3.1.39</ecNumber>
    </recommendedName>
</protein>
<dbReference type="SUPFAM" id="SSF52151">
    <property type="entry name" value="FabD/lysophospholipase-like"/>
    <property type="match status" value="1"/>
</dbReference>
<dbReference type="RefSeq" id="WP_311601862.1">
    <property type="nucleotide sequence ID" value="NZ_JAVREM010000044.1"/>
</dbReference>
<dbReference type="Pfam" id="PF00698">
    <property type="entry name" value="Acyl_transf_1"/>
    <property type="match status" value="1"/>
</dbReference>
<dbReference type="Gene3D" id="3.30.70.3290">
    <property type="match status" value="1"/>
</dbReference>
<dbReference type="PANTHER" id="PTHR42681:SF1">
    <property type="entry name" value="MALONYL-COA-ACYL CARRIER PROTEIN TRANSACYLASE, MITOCHONDRIAL"/>
    <property type="match status" value="1"/>
</dbReference>
<evidence type="ECO:0000256" key="4">
    <source>
        <dbReference type="ARBA" id="ARBA00048462"/>
    </source>
</evidence>
<comment type="catalytic activity">
    <reaction evidence="4">
        <text>holo-[ACP] + malonyl-CoA = malonyl-[ACP] + CoA</text>
        <dbReference type="Rhea" id="RHEA:41792"/>
        <dbReference type="Rhea" id="RHEA-COMP:9623"/>
        <dbReference type="Rhea" id="RHEA-COMP:9685"/>
        <dbReference type="ChEBI" id="CHEBI:57287"/>
        <dbReference type="ChEBI" id="CHEBI:57384"/>
        <dbReference type="ChEBI" id="CHEBI:64479"/>
        <dbReference type="ChEBI" id="CHEBI:78449"/>
        <dbReference type="EC" id="2.3.1.39"/>
    </reaction>
</comment>
<dbReference type="Gene3D" id="3.40.366.10">
    <property type="entry name" value="Malonyl-Coenzyme A Acyl Carrier Protein, domain 2"/>
    <property type="match status" value="1"/>
</dbReference>
<evidence type="ECO:0000313" key="7">
    <source>
        <dbReference type="EMBL" id="MDT0321630.1"/>
    </source>
</evidence>
<dbReference type="EC" id="2.3.1.39" evidence="1"/>
<accession>A0ABU2LVK1</accession>
<feature type="region of interest" description="Disordered" evidence="5">
    <location>
        <begin position="309"/>
        <end position="344"/>
    </location>
</feature>
<comment type="caution">
    <text evidence="7">The sequence shown here is derived from an EMBL/GenBank/DDBJ whole genome shotgun (WGS) entry which is preliminary data.</text>
</comment>
<feature type="domain" description="Malonyl-CoA:ACP transacylase (MAT)" evidence="6">
    <location>
        <begin position="20"/>
        <end position="323"/>
    </location>
</feature>
<dbReference type="Proteomes" id="UP001183420">
    <property type="component" value="Unassembled WGS sequence"/>
</dbReference>
<evidence type="ECO:0000256" key="1">
    <source>
        <dbReference type="ARBA" id="ARBA00013258"/>
    </source>
</evidence>
<dbReference type="EMBL" id="JAVREM010000044">
    <property type="protein sequence ID" value="MDT0321630.1"/>
    <property type="molecule type" value="Genomic_DNA"/>
</dbReference>
<keyword evidence="8" id="KW-1185">Reference proteome</keyword>
<evidence type="ECO:0000259" key="6">
    <source>
        <dbReference type="SMART" id="SM00827"/>
    </source>
</evidence>
<reference evidence="8" key="1">
    <citation type="submission" date="2023-07" db="EMBL/GenBank/DDBJ databases">
        <title>30 novel species of actinomycetes from the DSMZ collection.</title>
        <authorList>
            <person name="Nouioui I."/>
        </authorList>
    </citation>
    <scope>NUCLEOTIDE SEQUENCE [LARGE SCALE GENOMIC DNA]</scope>
    <source>
        <strain evidence="8">DSM 44918</strain>
    </source>
</reference>
<dbReference type="PANTHER" id="PTHR42681">
    <property type="entry name" value="MALONYL-COA-ACYL CARRIER PROTEIN TRANSACYLASE, MITOCHONDRIAL"/>
    <property type="match status" value="1"/>
</dbReference>
<dbReference type="InterPro" id="IPR001227">
    <property type="entry name" value="Ac_transferase_dom_sf"/>
</dbReference>
<dbReference type="GO" id="GO:0016746">
    <property type="term" value="F:acyltransferase activity"/>
    <property type="evidence" value="ECO:0007669"/>
    <property type="project" value="UniProtKB-KW"/>
</dbReference>
<dbReference type="InterPro" id="IPR050858">
    <property type="entry name" value="Mal-CoA-ACP_Trans/PKS_FabD"/>
</dbReference>
<keyword evidence="3 7" id="KW-0012">Acyltransferase</keyword>
<proteinExistence type="predicted"/>
<dbReference type="SMART" id="SM00827">
    <property type="entry name" value="PKS_AT"/>
    <property type="match status" value="1"/>
</dbReference>
<name>A0ABU2LVK1_9ACTN</name>
<gene>
    <name evidence="7" type="ORF">RNC47_25190</name>
</gene>
<dbReference type="InterPro" id="IPR016036">
    <property type="entry name" value="Malonyl_transacylase_ACP-bd"/>
</dbReference>
<evidence type="ECO:0000313" key="8">
    <source>
        <dbReference type="Proteomes" id="UP001183420"/>
    </source>
</evidence>
<keyword evidence="2" id="KW-0808">Transferase</keyword>
<dbReference type="SUPFAM" id="SSF55048">
    <property type="entry name" value="Probable ACP-binding domain of malonyl-CoA ACP transacylase"/>
    <property type="match status" value="1"/>
</dbReference>
<evidence type="ECO:0000256" key="3">
    <source>
        <dbReference type="ARBA" id="ARBA00023315"/>
    </source>
</evidence>
<evidence type="ECO:0000256" key="2">
    <source>
        <dbReference type="ARBA" id="ARBA00022679"/>
    </source>
</evidence>